<sequence length="212" mass="22786">MLRCETVPDTDYSETSEFDHGEAELVIRFDGAGYVAATVDKKHHRQQCFAGVDGPVNADFDAWQHLVVSNAVGSRRGRVYFGVGGKRSKRSCDIGAGASASRQHGLPEGVAPRALAPAKVPGKAQVLQQRLEARFDNARYRCKVALTHSAQPRNVADDGDAVVVKGPSAGEMKPLAAGASDRQLGHVYHALAPQQRDEDCGLRVKFHVASLT</sequence>
<evidence type="ECO:0000313" key="2">
    <source>
        <dbReference type="EMBL" id="CAB5067465.1"/>
    </source>
</evidence>
<reference evidence="1" key="1">
    <citation type="submission" date="2020-05" db="EMBL/GenBank/DDBJ databases">
        <authorList>
            <person name="Chiriac C."/>
            <person name="Salcher M."/>
            <person name="Ghai R."/>
            <person name="Kavagutti S V."/>
        </authorList>
    </citation>
    <scope>NUCLEOTIDE SEQUENCE</scope>
</reference>
<gene>
    <name evidence="1" type="ORF">UFOPK2602_00847</name>
    <name evidence="2" type="ORF">UFOPK4306_02079</name>
</gene>
<accession>A0A6J6Q9K8</accession>
<proteinExistence type="predicted"/>
<name>A0A6J6Q9K8_9ZZZZ</name>
<protein>
    <submittedName>
        <fullName evidence="1">Unannotated protein</fullName>
    </submittedName>
</protein>
<evidence type="ECO:0000313" key="1">
    <source>
        <dbReference type="EMBL" id="CAB4705875.1"/>
    </source>
</evidence>
<dbReference type="EMBL" id="CAFBQP010000101">
    <property type="protein sequence ID" value="CAB5067465.1"/>
    <property type="molecule type" value="Genomic_DNA"/>
</dbReference>
<dbReference type="EMBL" id="CAEZXX010000046">
    <property type="protein sequence ID" value="CAB4705875.1"/>
    <property type="molecule type" value="Genomic_DNA"/>
</dbReference>
<dbReference type="AlphaFoldDB" id="A0A6J6Q9K8"/>
<organism evidence="1">
    <name type="scientific">freshwater metagenome</name>
    <dbReference type="NCBI Taxonomy" id="449393"/>
    <lineage>
        <taxon>unclassified sequences</taxon>
        <taxon>metagenomes</taxon>
        <taxon>ecological metagenomes</taxon>
    </lineage>
</organism>